<dbReference type="EMBL" id="CAMPGE010018949">
    <property type="protein sequence ID" value="CAI2377317.1"/>
    <property type="molecule type" value="Genomic_DNA"/>
</dbReference>
<gene>
    <name evidence="2" type="ORF">ECRA1380_LOCUS3585</name>
    <name evidence="3" type="ORF">ECRASSUSDP1_LOCUS18701</name>
</gene>
<sequence>MAGLQHSSGMMSPEDYRMMMHEKLVTLIREEKDLLELKKIIEDRIEAKKNTKTYQIKVDEVPRLGKEIVEESSIAHSNELLDLNKFDENKSDKASTNNFKVIKTYMRQSTIQSVSRWSRFAIVSHKSAAMSEEEEWNGDEDEEDEARLEVLDNIMSKLSKGKKSIDQSVSHKMENDSINFG</sequence>
<accession>A0A7S3NNP2</accession>
<feature type="non-terminal residue" evidence="2">
    <location>
        <position position="181"/>
    </location>
</feature>
<dbReference type="Proteomes" id="UP001295684">
    <property type="component" value="Unassembled WGS sequence"/>
</dbReference>
<evidence type="ECO:0000313" key="2">
    <source>
        <dbReference type="EMBL" id="CAE0378626.1"/>
    </source>
</evidence>
<reference evidence="3" key="2">
    <citation type="submission" date="2023-07" db="EMBL/GenBank/DDBJ databases">
        <authorList>
            <consortium name="AG Swart"/>
            <person name="Singh M."/>
            <person name="Singh A."/>
            <person name="Seah K."/>
            <person name="Emmerich C."/>
        </authorList>
    </citation>
    <scope>NUCLEOTIDE SEQUENCE</scope>
    <source>
        <strain evidence="3">DP1</strain>
    </source>
</reference>
<feature type="region of interest" description="Disordered" evidence="1">
    <location>
        <begin position="161"/>
        <end position="181"/>
    </location>
</feature>
<reference evidence="2" key="1">
    <citation type="submission" date="2021-01" db="EMBL/GenBank/DDBJ databases">
        <authorList>
            <person name="Corre E."/>
            <person name="Pelletier E."/>
            <person name="Niang G."/>
            <person name="Scheremetjew M."/>
            <person name="Finn R."/>
            <person name="Kale V."/>
            <person name="Holt S."/>
            <person name="Cochrane G."/>
            <person name="Meng A."/>
            <person name="Brown T."/>
            <person name="Cohen L."/>
        </authorList>
    </citation>
    <scope>NUCLEOTIDE SEQUENCE</scope>
    <source>
        <strain evidence="2">CT5</strain>
    </source>
</reference>
<keyword evidence="4" id="KW-1185">Reference proteome</keyword>
<protein>
    <submittedName>
        <fullName evidence="2">Uncharacterized protein</fullName>
    </submittedName>
</protein>
<proteinExistence type="predicted"/>
<dbReference type="AlphaFoldDB" id="A0A7S3NNP2"/>
<name>A0A7S3NNP2_EUPCR</name>
<evidence type="ECO:0000313" key="4">
    <source>
        <dbReference type="Proteomes" id="UP001295684"/>
    </source>
</evidence>
<organism evidence="2">
    <name type="scientific">Euplotes crassus</name>
    <dbReference type="NCBI Taxonomy" id="5936"/>
    <lineage>
        <taxon>Eukaryota</taxon>
        <taxon>Sar</taxon>
        <taxon>Alveolata</taxon>
        <taxon>Ciliophora</taxon>
        <taxon>Intramacronucleata</taxon>
        <taxon>Spirotrichea</taxon>
        <taxon>Hypotrichia</taxon>
        <taxon>Euplotida</taxon>
        <taxon>Euplotidae</taxon>
        <taxon>Moneuplotes</taxon>
    </lineage>
</organism>
<feature type="compositionally biased region" description="Basic and acidic residues" evidence="1">
    <location>
        <begin position="163"/>
        <end position="175"/>
    </location>
</feature>
<evidence type="ECO:0000256" key="1">
    <source>
        <dbReference type="SAM" id="MobiDB-lite"/>
    </source>
</evidence>
<evidence type="ECO:0000313" key="3">
    <source>
        <dbReference type="EMBL" id="CAI2377317.1"/>
    </source>
</evidence>
<dbReference type="EMBL" id="HBIK01007651">
    <property type="protein sequence ID" value="CAE0378626.1"/>
    <property type="molecule type" value="Transcribed_RNA"/>
</dbReference>